<dbReference type="InterPro" id="IPR036291">
    <property type="entry name" value="NAD(P)-bd_dom_sf"/>
</dbReference>
<dbReference type="InterPro" id="IPR031640">
    <property type="entry name" value="Glu_dehyd_C"/>
</dbReference>
<evidence type="ECO:0000259" key="7">
    <source>
        <dbReference type="Pfam" id="PF16912"/>
    </source>
</evidence>
<keyword evidence="8" id="KW-1185">Reference proteome</keyword>
<dbReference type="KEGG" id="lak:106178995"/>
<keyword evidence="3" id="KW-0479">Metal-binding</keyword>
<gene>
    <name evidence="9 10" type="primary">LOC106178995</name>
</gene>
<dbReference type="SUPFAM" id="SSF50129">
    <property type="entry name" value="GroES-like"/>
    <property type="match status" value="1"/>
</dbReference>
<proteinExistence type="inferred from homology"/>
<dbReference type="STRING" id="7574.A0A1S3K5I8"/>
<evidence type="ECO:0000313" key="8">
    <source>
        <dbReference type="Proteomes" id="UP000085678"/>
    </source>
</evidence>
<dbReference type="RefSeq" id="XP_013417897.1">
    <property type="nucleotide sequence ID" value="XM_013562443.2"/>
</dbReference>
<protein>
    <submittedName>
        <fullName evidence="9 10">Uncharacterized protein LOC106178995</fullName>
    </submittedName>
</protein>
<accession>A0A1S3K5I8</accession>
<reference evidence="9 10" key="1">
    <citation type="submission" date="2025-04" db="UniProtKB">
        <authorList>
            <consortium name="RefSeq"/>
        </authorList>
    </citation>
    <scope>IDENTIFICATION</scope>
    <source>
        <tissue evidence="9 10">Gonads</tissue>
    </source>
</reference>
<comment type="cofactor">
    <cofactor evidence="1">
        <name>Zn(2+)</name>
        <dbReference type="ChEBI" id="CHEBI:29105"/>
    </cofactor>
</comment>
<dbReference type="SUPFAM" id="SSF51735">
    <property type="entry name" value="NAD(P)-binding Rossmann-fold domains"/>
    <property type="match status" value="1"/>
</dbReference>
<dbReference type="Pfam" id="PF08240">
    <property type="entry name" value="ADH_N"/>
    <property type="match status" value="1"/>
</dbReference>
<evidence type="ECO:0000256" key="5">
    <source>
        <dbReference type="ARBA" id="ARBA00023002"/>
    </source>
</evidence>
<evidence type="ECO:0000256" key="3">
    <source>
        <dbReference type="ARBA" id="ARBA00022723"/>
    </source>
</evidence>
<evidence type="ECO:0000313" key="10">
    <source>
        <dbReference type="RefSeq" id="XP_013417898.1"/>
    </source>
</evidence>
<dbReference type="Gene3D" id="3.90.180.10">
    <property type="entry name" value="Medium-chain alcohol dehydrogenases, catalytic domain"/>
    <property type="match status" value="1"/>
</dbReference>
<dbReference type="Gene3D" id="3.40.50.720">
    <property type="entry name" value="NAD(P)-binding Rossmann-like Domain"/>
    <property type="match status" value="1"/>
</dbReference>
<dbReference type="GO" id="GO:0016491">
    <property type="term" value="F:oxidoreductase activity"/>
    <property type="evidence" value="ECO:0007669"/>
    <property type="project" value="UniProtKB-KW"/>
</dbReference>
<comment type="similarity">
    <text evidence="2">Belongs to the zinc-containing alcohol dehydrogenase family.</text>
</comment>
<evidence type="ECO:0000256" key="2">
    <source>
        <dbReference type="ARBA" id="ARBA00008072"/>
    </source>
</evidence>
<dbReference type="RefSeq" id="XP_013417898.1">
    <property type="nucleotide sequence ID" value="XM_013562444.2"/>
</dbReference>
<feature type="domain" description="Glucose dehydrogenase C-terminal" evidence="7">
    <location>
        <begin position="171"/>
        <end position="327"/>
    </location>
</feature>
<dbReference type="AlphaFoldDB" id="A0A1S3K5I8"/>
<dbReference type="PANTHER" id="PTHR43350">
    <property type="entry name" value="NAD-DEPENDENT ALCOHOL DEHYDROGENASE"/>
    <property type="match status" value="1"/>
</dbReference>
<dbReference type="OrthoDB" id="3941538at2759"/>
<dbReference type="CDD" id="cd08242">
    <property type="entry name" value="MDR_like"/>
    <property type="match status" value="1"/>
</dbReference>
<dbReference type="InterPro" id="IPR013154">
    <property type="entry name" value="ADH-like_N"/>
</dbReference>
<organism evidence="8 10">
    <name type="scientific">Lingula anatina</name>
    <name type="common">Brachiopod</name>
    <name type="synonym">Lingula unguis</name>
    <dbReference type="NCBI Taxonomy" id="7574"/>
    <lineage>
        <taxon>Eukaryota</taxon>
        <taxon>Metazoa</taxon>
        <taxon>Spiralia</taxon>
        <taxon>Lophotrochozoa</taxon>
        <taxon>Brachiopoda</taxon>
        <taxon>Linguliformea</taxon>
        <taxon>Lingulata</taxon>
        <taxon>Lingulida</taxon>
        <taxon>Linguloidea</taxon>
        <taxon>Lingulidae</taxon>
        <taxon>Lingula</taxon>
    </lineage>
</organism>
<keyword evidence="5" id="KW-0560">Oxidoreductase</keyword>
<dbReference type="PANTHER" id="PTHR43350:SF2">
    <property type="entry name" value="GROES-LIKE ZINC-BINDING ALCOHOL DEHYDROGENASE FAMILY PROTEIN"/>
    <property type="match status" value="1"/>
</dbReference>
<name>A0A1S3K5I8_LINAN</name>
<dbReference type="InterPro" id="IPR011032">
    <property type="entry name" value="GroES-like_sf"/>
</dbReference>
<evidence type="ECO:0000259" key="6">
    <source>
        <dbReference type="Pfam" id="PF08240"/>
    </source>
</evidence>
<keyword evidence="4" id="KW-0862">Zinc</keyword>
<evidence type="ECO:0000313" key="9">
    <source>
        <dbReference type="RefSeq" id="XP_013417897.1"/>
    </source>
</evidence>
<dbReference type="OMA" id="DTMLGCG"/>
<evidence type="ECO:0000256" key="4">
    <source>
        <dbReference type="ARBA" id="ARBA00022833"/>
    </source>
</evidence>
<evidence type="ECO:0000256" key="1">
    <source>
        <dbReference type="ARBA" id="ARBA00001947"/>
    </source>
</evidence>
<dbReference type="GeneID" id="106178995"/>
<dbReference type="GO" id="GO:0046872">
    <property type="term" value="F:metal ion binding"/>
    <property type="evidence" value="ECO:0007669"/>
    <property type="project" value="UniProtKB-KW"/>
</dbReference>
<feature type="domain" description="Alcohol dehydrogenase-like N-terminal" evidence="6">
    <location>
        <begin position="29"/>
        <end position="142"/>
    </location>
</feature>
<sequence length="339" mass="36323">MRVVKVATGDEKENTTGAVLLEAPVPCPKPEEALVKVLRAGICATDLEILKGYMGFTGVIGHEFVGVVESAPPSSGFTKGSRVCGDINMACHCDDCTICADRESVMCRNHCPNREVLGILKKDGTYAEYLTLPVCNLHKIPDEITDQEACFVEPLAAACRIVEQGLIKTGDRVAVIGDGKLGLLITEVLATQQCSQLVLFGRHDNKMKLAPPSVERVNVRDRAAEVTTQFSEKFDVVVEACGHPSGLVMAGDLVRPLGTVVLKTTCAMDSAGFNTATFVIKEVKIIGSRCGPFQPAISLLATKKVDVNKLVSKVYPFPEAIQAIQHAGTKGTLKIQLAM</sequence>
<dbReference type="Proteomes" id="UP000085678">
    <property type="component" value="Unplaced"/>
</dbReference>
<dbReference type="Pfam" id="PF16912">
    <property type="entry name" value="Glu_dehyd_C"/>
    <property type="match status" value="1"/>
</dbReference>